<keyword evidence="2" id="KW-0378">Hydrolase</keyword>
<dbReference type="InParanoid" id="A0A1D8PKI0"/>
<dbReference type="GO" id="GO:0006285">
    <property type="term" value="P:base-excision repair, AP site formation"/>
    <property type="evidence" value="ECO:0000318"/>
    <property type="project" value="GO_Central"/>
</dbReference>
<evidence type="ECO:0000313" key="7">
    <source>
        <dbReference type="EMBL" id="AOW28659.1"/>
    </source>
</evidence>
<dbReference type="PANTHER" id="PTHR12159:SF9">
    <property type="entry name" value="G_T MISMATCH-SPECIFIC THYMINE DNA GLYCOSYLASE"/>
    <property type="match status" value="1"/>
</dbReference>
<keyword evidence="8" id="KW-1185">Reference proteome</keyword>
<evidence type="ECO:0000313" key="8">
    <source>
        <dbReference type="Proteomes" id="UP000000559"/>
    </source>
</evidence>
<accession>A0A1D8PKI0</accession>
<reference evidence="7 8" key="1">
    <citation type="journal article" date="2004" name="Proc. Natl. Acad. Sci. U.S.A.">
        <title>The diploid genome sequence of Candida albicans.</title>
        <authorList>
            <person name="Jones T."/>
            <person name="Federspiel N.A."/>
            <person name="Chibana H."/>
            <person name="Dungan J."/>
            <person name="Kalman S."/>
            <person name="Magee B.B."/>
            <person name="Newport G."/>
            <person name="Thorstenson Y.R."/>
            <person name="Agabian N."/>
            <person name="Magee P.T."/>
            <person name="Davis R.W."/>
            <person name="Scherer S."/>
        </authorList>
    </citation>
    <scope>NUCLEOTIDE SEQUENCE [LARGE SCALE GENOMIC DNA]</scope>
    <source>
        <strain evidence="8">SC5314 / ATCC MYA-2876</strain>
    </source>
</reference>
<dbReference type="InterPro" id="IPR005122">
    <property type="entry name" value="Uracil-DNA_glycosylase-like"/>
</dbReference>
<dbReference type="STRING" id="237561.A0A1D8PKI0"/>
<feature type="compositionally biased region" description="Polar residues" evidence="4">
    <location>
        <begin position="41"/>
        <end position="50"/>
    </location>
</feature>
<dbReference type="Pfam" id="PF03167">
    <property type="entry name" value="UDG"/>
    <property type="match status" value="1"/>
</dbReference>
<dbReference type="KEGG" id="cal:CAALFM_C306530WA"/>
<dbReference type="SUPFAM" id="SSF52141">
    <property type="entry name" value="Uracil-DNA glycosylase-like"/>
    <property type="match status" value="1"/>
</dbReference>
<dbReference type="Proteomes" id="UP000000559">
    <property type="component" value="Chromosome 3"/>
</dbReference>
<dbReference type="Gene3D" id="3.40.470.10">
    <property type="entry name" value="Uracil-DNA glycosylase-like domain"/>
    <property type="match status" value="1"/>
</dbReference>
<protein>
    <recommendedName>
        <fullName evidence="5">Uracil-DNA glycosylase-like domain-containing protein</fullName>
    </recommendedName>
</protein>
<evidence type="ECO:0000256" key="2">
    <source>
        <dbReference type="ARBA" id="ARBA00022801"/>
    </source>
</evidence>
<reference evidence="7 8" key="2">
    <citation type="journal article" date="2007" name="Genome Biol.">
        <title>Assembly of the Candida albicans genome into sixteen supercontigs aligned on the eight chromosomes.</title>
        <authorList>
            <person name="van het Hoog M."/>
            <person name="Rast T.J."/>
            <person name="Martchenko M."/>
            <person name="Grindle S."/>
            <person name="Dignard D."/>
            <person name="Hogues H."/>
            <person name="Cuomo C."/>
            <person name="Berriman M."/>
            <person name="Scherer S."/>
            <person name="Magee B.B."/>
            <person name="Whiteway M."/>
            <person name="Chibana H."/>
            <person name="Nantel A."/>
            <person name="Magee P.T."/>
        </authorList>
    </citation>
    <scope>GENOME REANNOTATION</scope>
    <source>
        <strain evidence="8">SC5314 / ATCC MYA-2876</strain>
    </source>
</reference>
<sequence length="298" mass="33902">MTRNLDSFRYTGNGNDENNNKPHRITKIIPKAKAKRRANSKLHSNNQKSSVDLPDLQPSLNDHLQVLFVGFNPGTESSIQQHHYAHHSNLFWKLFNQSQLLHKVISKNKNSPHEPVPETPNEVNKSEDQFLNHLLENGCNATHDFKLIKYNIGFSDLVLRSTARADQLTMHEKLNNVPRLLSEFKSSHVETIVIVGKGIWEIIIKYFMNELSISSKNFKLASGNRKSGDGDGGAPHKNFKWGLLQKGSDSTYNLIIDSIYKHIDESSKIYIFPNTSGLVASLSFDEKLKLWQDMVNDL</sequence>
<name>A0A1D8PKI0_CANAL</name>
<evidence type="ECO:0000259" key="5">
    <source>
        <dbReference type="Pfam" id="PF03167"/>
    </source>
</evidence>
<dbReference type="GO" id="GO:0008263">
    <property type="term" value="F:pyrimidine-specific mismatch base pair DNA N-glycosylase activity"/>
    <property type="evidence" value="ECO:0000318"/>
    <property type="project" value="GO_Central"/>
</dbReference>
<dbReference type="InterPro" id="IPR015637">
    <property type="entry name" value="MUG/TDG"/>
</dbReference>
<dbReference type="EMBL" id="CP017625">
    <property type="protein sequence ID" value="AOW28659.1"/>
    <property type="molecule type" value="Genomic_DNA"/>
</dbReference>
<reference evidence="7 8" key="3">
    <citation type="journal article" date="2013" name="Genome Biol.">
        <title>Assembly of a phased diploid Candida albicans genome facilitates allele-specific measurements and provides a simple model for repeat and indel structure.</title>
        <authorList>
            <person name="Muzzey D."/>
            <person name="Schwartz K."/>
            <person name="Weissman J.S."/>
            <person name="Sherlock G."/>
        </authorList>
    </citation>
    <scope>NUCLEOTIDE SEQUENCE [LARGE SCALE GENOMIC DNA]</scope>
    <source>
        <strain evidence="8">SC5314 / ATCC MYA-2876</strain>
    </source>
</reference>
<dbReference type="GO" id="GO:0004844">
    <property type="term" value="F:uracil DNA N-glycosylase activity"/>
    <property type="evidence" value="ECO:0000318"/>
    <property type="project" value="GO_Central"/>
</dbReference>
<proteinExistence type="predicted"/>
<keyword evidence="1" id="KW-0227">DNA damage</keyword>
<dbReference type="InterPro" id="IPR036895">
    <property type="entry name" value="Uracil-DNA_glycosylase-like_sf"/>
</dbReference>
<gene>
    <name evidence="7" type="ordered locus">CAALFM_C306530WA</name>
    <name evidence="6" type="ordered locus">orf19.7442</name>
</gene>
<feature type="compositionally biased region" description="Basic residues" evidence="4">
    <location>
        <begin position="21"/>
        <end position="40"/>
    </location>
</feature>
<feature type="domain" description="Uracil-DNA glycosylase-like" evidence="5">
    <location>
        <begin position="60"/>
        <end position="293"/>
    </location>
</feature>
<feature type="compositionally biased region" description="Polar residues" evidence="4">
    <location>
        <begin position="1"/>
        <end position="17"/>
    </location>
</feature>
<feature type="region of interest" description="Disordered" evidence="4">
    <location>
        <begin position="1"/>
        <end position="56"/>
    </location>
</feature>
<dbReference type="eggNOG" id="KOG4120">
    <property type="taxonomic scope" value="Eukaryota"/>
</dbReference>
<dbReference type="RefSeq" id="XP_716103.1">
    <property type="nucleotide sequence ID" value="XM_711010.1"/>
</dbReference>
<organism evidence="7 8">
    <name type="scientific">Candida albicans (strain SC5314 / ATCC MYA-2876)</name>
    <name type="common">Yeast</name>
    <dbReference type="NCBI Taxonomy" id="237561"/>
    <lineage>
        <taxon>Eukaryota</taxon>
        <taxon>Fungi</taxon>
        <taxon>Dikarya</taxon>
        <taxon>Ascomycota</taxon>
        <taxon>Saccharomycotina</taxon>
        <taxon>Pichiomycetes</taxon>
        <taxon>Debaryomycetaceae</taxon>
        <taxon>Candida/Lodderomyces clade</taxon>
        <taxon>Candida</taxon>
    </lineage>
</organism>
<evidence type="ECO:0000256" key="1">
    <source>
        <dbReference type="ARBA" id="ARBA00022763"/>
    </source>
</evidence>
<dbReference type="OMA" id="MCVVGKS"/>
<dbReference type="VEuPathDB" id="FungiDB:C3_06530W_A"/>
<evidence type="ECO:0000256" key="3">
    <source>
        <dbReference type="ARBA" id="ARBA00023204"/>
    </source>
</evidence>
<dbReference type="GeneID" id="3642273"/>
<keyword evidence="3" id="KW-0234">DNA repair</keyword>
<dbReference type="CGD" id="CAL0000180470">
    <property type="gene designation" value="orf19.7442"/>
</dbReference>
<dbReference type="SMR" id="A0A1D8PKI0"/>
<dbReference type="CDD" id="cd10028">
    <property type="entry name" value="UDG-F2_TDG_MUG"/>
    <property type="match status" value="1"/>
</dbReference>
<dbReference type="OrthoDB" id="565731at2759"/>
<dbReference type="PANTHER" id="PTHR12159">
    <property type="entry name" value="G/T AND G/U MISMATCH-SPECIFIC DNA GLYCOSYLASE"/>
    <property type="match status" value="1"/>
</dbReference>
<evidence type="ECO:0000256" key="4">
    <source>
        <dbReference type="SAM" id="MobiDB-lite"/>
    </source>
</evidence>
<dbReference type="AlphaFoldDB" id="A0A1D8PKI0"/>
<evidence type="ECO:0000313" key="6">
    <source>
        <dbReference type="CGD" id="CAL0000180470"/>
    </source>
</evidence>